<reference evidence="2 3" key="1">
    <citation type="journal article" date="2017" name="Antonie Van Leeuwenhoek">
        <title>Phylogenomic resolution of the bacterial genus Pantoea and its relationship with Erwinia and Tatumella.</title>
        <authorList>
            <person name="Palmer M."/>
            <person name="Steenkamp E.T."/>
            <person name="Coetzee M.P."/>
            <person name="Chan W.Y."/>
            <person name="van Zyl E."/>
            <person name="De Maayer P."/>
            <person name="Coutinho T.A."/>
            <person name="Blom J."/>
            <person name="Smits T.H."/>
            <person name="Duffy B."/>
            <person name="Venter S.N."/>
        </authorList>
    </citation>
    <scope>NUCLEOTIDE SEQUENCE [LARGE SCALE GENOMIC DNA]</scope>
    <source>
        <strain evidence="2 3">LMG 5345</strain>
    </source>
</reference>
<keyword evidence="3" id="KW-1185">Reference proteome</keyword>
<keyword evidence="1" id="KW-0472">Membrane</keyword>
<evidence type="ECO:0000313" key="3">
    <source>
        <dbReference type="Proteomes" id="UP000193785"/>
    </source>
</evidence>
<keyword evidence="1" id="KW-0812">Transmembrane</keyword>
<feature type="transmembrane region" description="Helical" evidence="1">
    <location>
        <begin position="58"/>
        <end position="82"/>
    </location>
</feature>
<feature type="transmembrane region" description="Helical" evidence="1">
    <location>
        <begin position="94"/>
        <end position="117"/>
    </location>
</feature>
<feature type="transmembrane region" description="Helical" evidence="1">
    <location>
        <begin position="159"/>
        <end position="176"/>
    </location>
</feature>
<proteinExistence type="predicted"/>
<feature type="transmembrane region" description="Helical" evidence="1">
    <location>
        <begin position="28"/>
        <end position="46"/>
    </location>
</feature>
<evidence type="ECO:0000256" key="1">
    <source>
        <dbReference type="SAM" id="Phobius"/>
    </source>
</evidence>
<protein>
    <submittedName>
        <fullName evidence="2">DUF1109 domain-containing protein</fullName>
    </submittedName>
</protein>
<name>A0ABX3UQB2_9GAMM</name>
<dbReference type="Proteomes" id="UP000193785">
    <property type="component" value="Unassembled WGS sequence"/>
</dbReference>
<sequence>MRNHDQLIEQLSTSAQPVRRIWPTAWRVTGWIAAALPCGALGSWALHSRYTDWSQPGAPLAIAALLLSFMLGVGAIAGAFTLSLAGRKPPALRYLLLPALAWLALNLGNMTAAQVPAGAGRFGEGIHCYLFMLCAGLPMMAISVFSLYRTRSLFPAKSLALAGCGIAFMSSMLLSLCHDTQLHMIDFLMHLAAGLTLVALTVATGRRWVRLEGDARI</sequence>
<keyword evidence="1" id="KW-1133">Transmembrane helix</keyword>
<comment type="caution">
    <text evidence="2">The sequence shown here is derived from an EMBL/GenBank/DDBJ whole genome shotgun (WGS) entry which is preliminary data.</text>
</comment>
<gene>
    <name evidence="2" type="ORF">HA46_15845</name>
</gene>
<dbReference type="RefSeq" id="WP_084885402.1">
    <property type="nucleotide sequence ID" value="NZ_DALZAN010000052.1"/>
</dbReference>
<feature type="transmembrane region" description="Helical" evidence="1">
    <location>
        <begin position="188"/>
        <end position="209"/>
    </location>
</feature>
<evidence type="ECO:0000313" key="2">
    <source>
        <dbReference type="EMBL" id="ORM97085.1"/>
    </source>
</evidence>
<organism evidence="2 3">
    <name type="scientific">Pantoea septica</name>
    <dbReference type="NCBI Taxonomy" id="472695"/>
    <lineage>
        <taxon>Bacteria</taxon>
        <taxon>Pseudomonadati</taxon>
        <taxon>Pseudomonadota</taxon>
        <taxon>Gammaproteobacteria</taxon>
        <taxon>Enterobacterales</taxon>
        <taxon>Erwiniaceae</taxon>
        <taxon>Pantoea</taxon>
    </lineage>
</organism>
<dbReference type="EMBL" id="MLJJ01000033">
    <property type="protein sequence ID" value="ORM97085.1"/>
    <property type="molecule type" value="Genomic_DNA"/>
</dbReference>
<feature type="transmembrane region" description="Helical" evidence="1">
    <location>
        <begin position="129"/>
        <end position="147"/>
    </location>
</feature>
<accession>A0ABX3UQB2</accession>